<keyword evidence="1" id="KW-0472">Membrane</keyword>
<organism evidence="2 3">
    <name type="scientific">Streptomyces phage AbbeyMikolon</name>
    <dbReference type="NCBI Taxonomy" id="2059880"/>
    <lineage>
        <taxon>Viruses</taxon>
        <taxon>Duplodnaviria</taxon>
        <taxon>Heunggongvirae</taxon>
        <taxon>Uroviricota</taxon>
        <taxon>Caudoviricetes</taxon>
        <taxon>Abbeymikolonvirus</taxon>
        <taxon>Abbeymikolonvirus abbeymikolon</taxon>
    </lineage>
</organism>
<evidence type="ECO:0000256" key="1">
    <source>
        <dbReference type="SAM" id="Phobius"/>
    </source>
</evidence>
<accession>A0A2H5BLC1</accession>
<keyword evidence="1" id="KW-0812">Transmembrane</keyword>
<protein>
    <submittedName>
        <fullName evidence="2">Uncharacterized protein</fullName>
    </submittedName>
</protein>
<reference evidence="2 3" key="1">
    <citation type="submission" date="2017-11" db="EMBL/GenBank/DDBJ databases">
        <authorList>
            <person name="Mikolon A."/>
            <person name="Lin K.X."/>
            <person name="Rigg S.J."/>
            <person name="Wilson J.M."/>
            <person name="Nayek S."/>
            <person name="Hughes L.E."/>
            <person name="Garlena R.A."/>
            <person name="Russell D.A."/>
            <person name="Pope W.H."/>
            <person name="Jacobs-Sera D."/>
            <person name="Hendrix R.W."/>
            <person name="Hatfull G.F."/>
        </authorList>
    </citation>
    <scope>NUCLEOTIDE SEQUENCE [LARGE SCALE GENOMIC DNA]</scope>
</reference>
<feature type="transmembrane region" description="Helical" evidence="1">
    <location>
        <begin position="20"/>
        <end position="38"/>
    </location>
</feature>
<evidence type="ECO:0000313" key="2">
    <source>
        <dbReference type="EMBL" id="AUG87130.1"/>
    </source>
</evidence>
<evidence type="ECO:0000313" key="3">
    <source>
        <dbReference type="Proteomes" id="UP000241350"/>
    </source>
</evidence>
<keyword evidence="1" id="KW-1133">Transmembrane helix</keyword>
<proteinExistence type="predicted"/>
<dbReference type="EMBL" id="MG593800">
    <property type="protein sequence ID" value="AUG87130.1"/>
    <property type="molecule type" value="Genomic_DNA"/>
</dbReference>
<sequence>MVPLHPPTPWHGPYLGAHEVGGLYAYTSTQAMLAAWLLSAHTKWWSMR</sequence>
<name>A0A2H5BLC1_9CAUD</name>
<keyword evidence="3" id="KW-1185">Reference proteome</keyword>
<dbReference type="Proteomes" id="UP000241350">
    <property type="component" value="Segment"/>
</dbReference>
<gene>
    <name evidence="2" type="ORF">SEA_ABBEYMIKOLON_64</name>
</gene>